<feature type="transmembrane region" description="Helical" evidence="2">
    <location>
        <begin position="365"/>
        <end position="384"/>
    </location>
</feature>
<feature type="transmembrane region" description="Helical" evidence="2">
    <location>
        <begin position="985"/>
        <end position="1006"/>
    </location>
</feature>
<feature type="transmembrane region" description="Helical" evidence="2">
    <location>
        <begin position="562"/>
        <end position="587"/>
    </location>
</feature>
<feature type="transmembrane region" description="Helical" evidence="2">
    <location>
        <begin position="493"/>
        <end position="516"/>
    </location>
</feature>
<dbReference type="Proteomes" id="UP001597109">
    <property type="component" value="Unassembled WGS sequence"/>
</dbReference>
<evidence type="ECO:0000256" key="2">
    <source>
        <dbReference type="SAM" id="Phobius"/>
    </source>
</evidence>
<feature type="transmembrane region" description="Helical" evidence="2">
    <location>
        <begin position="12"/>
        <end position="31"/>
    </location>
</feature>
<feature type="transmembrane region" description="Helical" evidence="2">
    <location>
        <begin position="417"/>
        <end position="438"/>
    </location>
</feature>
<reference evidence="4" key="1">
    <citation type="journal article" date="2019" name="Int. J. Syst. Evol. Microbiol.">
        <title>The Global Catalogue of Microorganisms (GCM) 10K type strain sequencing project: providing services to taxonomists for standard genome sequencing and annotation.</title>
        <authorList>
            <consortium name="The Broad Institute Genomics Platform"/>
            <consortium name="The Broad Institute Genome Sequencing Center for Infectious Disease"/>
            <person name="Wu L."/>
            <person name="Ma J."/>
        </authorList>
    </citation>
    <scope>NUCLEOTIDE SEQUENCE [LARGE SCALE GENOMIC DNA]</scope>
    <source>
        <strain evidence="4">CCUG 56756</strain>
    </source>
</reference>
<dbReference type="PRINTS" id="PR00702">
    <property type="entry name" value="ACRIFLAVINRP"/>
</dbReference>
<keyword evidence="2" id="KW-0812">Transmembrane</keyword>
<keyword evidence="2" id="KW-0472">Membrane</keyword>
<keyword evidence="4" id="KW-1185">Reference proteome</keyword>
<dbReference type="Gene3D" id="3.30.70.1430">
    <property type="entry name" value="Multidrug efflux transporter AcrB pore domain"/>
    <property type="match status" value="1"/>
</dbReference>
<dbReference type="SUPFAM" id="SSF82866">
    <property type="entry name" value="Multidrug efflux transporter AcrB transmembrane domain"/>
    <property type="match status" value="2"/>
</dbReference>
<dbReference type="InterPro" id="IPR001036">
    <property type="entry name" value="Acrflvin-R"/>
</dbReference>
<evidence type="ECO:0000313" key="3">
    <source>
        <dbReference type="EMBL" id="MFD1031292.1"/>
    </source>
</evidence>
<dbReference type="PANTHER" id="PTHR32063:SF0">
    <property type="entry name" value="SWARMING MOTILITY PROTEIN SWRC"/>
    <property type="match status" value="1"/>
</dbReference>
<gene>
    <name evidence="3" type="ORF">ACFQ1X_07560</name>
</gene>
<dbReference type="SUPFAM" id="SSF82693">
    <property type="entry name" value="Multidrug efflux transporter AcrB pore domain, PN1, PN2, PC1 and PC2 subdomains"/>
    <property type="match status" value="2"/>
</dbReference>
<dbReference type="Pfam" id="PF00873">
    <property type="entry name" value="ACR_tran"/>
    <property type="match status" value="2"/>
</dbReference>
<dbReference type="InterPro" id="IPR027463">
    <property type="entry name" value="AcrB_DN_DC_subdom"/>
</dbReference>
<keyword evidence="2" id="KW-1133">Transmembrane helix</keyword>
<evidence type="ECO:0000256" key="1">
    <source>
        <dbReference type="SAM" id="MobiDB-lite"/>
    </source>
</evidence>
<dbReference type="Gene3D" id="3.30.2090.10">
    <property type="entry name" value="Multidrug efflux transporter AcrB TolC docking domain, DN and DC subdomains"/>
    <property type="match status" value="2"/>
</dbReference>
<dbReference type="RefSeq" id="WP_144838011.1">
    <property type="nucleotide sequence ID" value="NZ_JBHTKI010000008.1"/>
</dbReference>
<feature type="transmembrane region" description="Helical" evidence="2">
    <location>
        <begin position="1018"/>
        <end position="1041"/>
    </location>
</feature>
<sequence>MKKIIDFSLNNKFAIWILTIMVVVAGLYAGLTMKQESIPSITLPAVTVVTVYPGAAPDEVMEEITIPMEQRIQNMNGVELTTSSSMANASTIQVQYAFEVDMDEATRELEDALSQISIPDAAEEPQVSRLSIDAFPILTLSISNPGSSLEELTATVEDNVLPMLEGVEGLSDAQVSGQRMQKVNMTFDDAALTEYGLTQETIQQLIQGSNLTFPLGLTEFDGEVKNLVIDGNITTVEDLRNLQIPAIPQQTQAPDGGIPGETPSVPGETPAAPEVPAETPAAAGVPTIALSELAEIEVVSEAESISRTNGEESIGISIVKAPDANTVEVANDVKDIIADAEENYGLTIATTFDQAEPIEHSVETMLSKAFFGILFAVVIILLFLRSFKTTLISIISIPLSLLMAIFLLNQMDITLNIMTLGALTVAIGRVIDDSIVVIENIYRRMGLRGEKLRGKELVREATREMFLPIFSSTIVTIAVFLPLALVSGQIGELFLPFALAMVFALSASLIVAVTIVPMMAHLMYRKQLHNLDANKTVKKEHKPGKMASGYKRVLEWSLNHKIITFGGASVLLAASMFLLPVIGVTFLPEQEQKMVMATYSPEPGQTREDVEGVALDAENSIDGREGVTSYQYSLGGGNPMVAMGGGGDNSALFYIEYDSDFEDFSNESTKLIEDLNDSTESGEWASMDFAAMGATGLELFVYGDNLEDIQAAIDQIQPLMEEHEGLENTESSLTEAYDQFTLVADQQALSENGLTAAQIGMALSDVGEAPVLTTVQHEDNEINVYIETEETEYNGIDDVTGVEIPTALGTTVTVGDVMEVEEGRSPDTINRRDSQMYASLSAEVLGNNAAEITAQIDEQVADLDLPSGVSTDQGGITEQINESFTQLGLAMLAAIAIVYFVLVVTFGGALAPFAILFSLPFTVIGVLVALWVTGEALSVNALIGVLMLIGIVVTNAIVLIDRVIHMEQAGLSTREALLEGGVTRLRPILMTALATIGALIPLAIGAEGDGGGLISQALGITVIGGLISSTLLTLVIVPIVYEVTAKFRRKEAN</sequence>
<protein>
    <submittedName>
        <fullName evidence="3">Efflux RND transporter permease subunit</fullName>
    </submittedName>
</protein>
<feature type="transmembrane region" description="Helical" evidence="2">
    <location>
        <begin position="465"/>
        <end position="487"/>
    </location>
</feature>
<dbReference type="Gene3D" id="1.20.1640.10">
    <property type="entry name" value="Multidrug efflux transporter AcrB transmembrane domain"/>
    <property type="match status" value="2"/>
</dbReference>
<name>A0ABW3LDR2_9BACL</name>
<dbReference type="SUPFAM" id="SSF82714">
    <property type="entry name" value="Multidrug efflux transporter AcrB TolC docking domain, DN and DC subdomains"/>
    <property type="match status" value="2"/>
</dbReference>
<feature type="region of interest" description="Disordered" evidence="1">
    <location>
        <begin position="248"/>
        <end position="277"/>
    </location>
</feature>
<feature type="transmembrane region" description="Helical" evidence="2">
    <location>
        <begin position="887"/>
        <end position="906"/>
    </location>
</feature>
<comment type="caution">
    <text evidence="3">The sequence shown here is derived from an EMBL/GenBank/DDBJ whole genome shotgun (WGS) entry which is preliminary data.</text>
</comment>
<dbReference type="EMBL" id="JBHTKI010000008">
    <property type="protein sequence ID" value="MFD1031292.1"/>
    <property type="molecule type" value="Genomic_DNA"/>
</dbReference>
<feature type="transmembrane region" description="Helical" evidence="2">
    <location>
        <begin position="913"/>
        <end position="933"/>
    </location>
</feature>
<feature type="transmembrane region" description="Helical" evidence="2">
    <location>
        <begin position="391"/>
        <end position="411"/>
    </location>
</feature>
<evidence type="ECO:0000313" key="4">
    <source>
        <dbReference type="Proteomes" id="UP001597109"/>
    </source>
</evidence>
<feature type="compositionally biased region" description="Low complexity" evidence="1">
    <location>
        <begin position="265"/>
        <end position="277"/>
    </location>
</feature>
<proteinExistence type="predicted"/>
<feature type="transmembrane region" description="Helical" evidence="2">
    <location>
        <begin position="939"/>
        <end position="964"/>
    </location>
</feature>
<dbReference type="PANTHER" id="PTHR32063">
    <property type="match status" value="1"/>
</dbReference>
<organism evidence="3 4">
    <name type="scientific">Metaplanococcus flavidus</name>
    <dbReference type="NCBI Taxonomy" id="569883"/>
    <lineage>
        <taxon>Bacteria</taxon>
        <taxon>Bacillati</taxon>
        <taxon>Bacillota</taxon>
        <taxon>Bacilli</taxon>
        <taxon>Bacillales</taxon>
        <taxon>Caryophanaceae</taxon>
        <taxon>Metaplanococcus</taxon>
    </lineage>
</organism>
<accession>A0ABW3LDR2</accession>